<dbReference type="Proteomes" id="UP001626628">
    <property type="component" value="Chromosome"/>
</dbReference>
<protein>
    <recommendedName>
        <fullName evidence="4">Terminase small subunit</fullName>
    </recommendedName>
</protein>
<organism evidence="2 3">
    <name type="scientific">Streptomyces sirii</name>
    <dbReference type="NCBI Taxonomy" id="3127701"/>
    <lineage>
        <taxon>Bacteria</taxon>
        <taxon>Bacillati</taxon>
        <taxon>Actinomycetota</taxon>
        <taxon>Actinomycetes</taxon>
        <taxon>Kitasatosporales</taxon>
        <taxon>Streptomycetaceae</taxon>
        <taxon>Streptomyces</taxon>
    </lineage>
</organism>
<keyword evidence="3" id="KW-1185">Reference proteome</keyword>
<evidence type="ECO:0008006" key="4">
    <source>
        <dbReference type="Google" id="ProtNLM"/>
    </source>
</evidence>
<dbReference type="Pfam" id="PF25673">
    <property type="entry name" value="Terminase_7"/>
    <property type="match status" value="1"/>
</dbReference>
<evidence type="ECO:0000313" key="3">
    <source>
        <dbReference type="Proteomes" id="UP001626628"/>
    </source>
</evidence>
<dbReference type="InterPro" id="IPR057972">
    <property type="entry name" value="Terminase_7"/>
</dbReference>
<name>A0ABZ2QFX9_9ACTN</name>
<sequence length="145" mass="15776">MPGPVPKRSDQRRRRNEPAGPAPVKAEAGKTPAVPRASGDWHPIAKRWFQSLKDSGQAQFYEQSDWLTAVYVAEAMSRNLGQSKFSAQLFQGVMSAMTDLLTTEGARRRARVELEREVSGEGPAEAARVTLMDAYRKAAGGGGTT</sequence>
<dbReference type="RefSeq" id="WP_407285501.1">
    <property type="nucleotide sequence ID" value="NZ_CP147982.1"/>
</dbReference>
<gene>
    <name evidence="2" type="ORF">WAB15_05270</name>
</gene>
<accession>A0ABZ2QFX9</accession>
<evidence type="ECO:0000313" key="2">
    <source>
        <dbReference type="EMBL" id="WXK75417.1"/>
    </source>
</evidence>
<proteinExistence type="predicted"/>
<feature type="region of interest" description="Disordered" evidence="1">
    <location>
        <begin position="1"/>
        <end position="39"/>
    </location>
</feature>
<dbReference type="EMBL" id="CP147982">
    <property type="protein sequence ID" value="WXK75417.1"/>
    <property type="molecule type" value="Genomic_DNA"/>
</dbReference>
<reference evidence="2 3" key="1">
    <citation type="submission" date="2024-03" db="EMBL/GenBank/DDBJ databases">
        <title>The complete genome of Streptomyces sirii sp.nov.</title>
        <authorList>
            <person name="Zakalyukina Y.V."/>
            <person name="Belik A.R."/>
            <person name="Biryukov M.V."/>
            <person name="Baturina O.A."/>
            <person name="Kabilov M.R."/>
        </authorList>
    </citation>
    <scope>NUCLEOTIDE SEQUENCE [LARGE SCALE GENOMIC DNA]</scope>
    <source>
        <strain evidence="2 3">BP-8</strain>
    </source>
</reference>
<evidence type="ECO:0000256" key="1">
    <source>
        <dbReference type="SAM" id="MobiDB-lite"/>
    </source>
</evidence>